<dbReference type="SUPFAM" id="SSF53474">
    <property type="entry name" value="alpha/beta-Hydrolases"/>
    <property type="match status" value="1"/>
</dbReference>
<dbReference type="InterPro" id="IPR042269">
    <property type="entry name" value="Ser_carbopepase_S28_SKS"/>
</dbReference>
<name>A0A915PD01_9BILA</name>
<dbReference type="PANTHER" id="PTHR11010:SF34">
    <property type="entry name" value="SERINE PROTEASE F56F10.1-RELATED"/>
    <property type="match status" value="1"/>
</dbReference>
<evidence type="ECO:0000256" key="6">
    <source>
        <dbReference type="SAM" id="SignalP"/>
    </source>
</evidence>
<evidence type="ECO:0000256" key="3">
    <source>
        <dbReference type="ARBA" id="ARBA00022729"/>
    </source>
</evidence>
<protein>
    <submittedName>
        <fullName evidence="8">Serine carboxypeptidase S28 family protein</fullName>
    </submittedName>
</protein>
<dbReference type="InterPro" id="IPR029058">
    <property type="entry name" value="AB_hydrolase_fold"/>
</dbReference>
<keyword evidence="5" id="KW-0325">Glycoprotein</keyword>
<evidence type="ECO:0000256" key="2">
    <source>
        <dbReference type="ARBA" id="ARBA00022670"/>
    </source>
</evidence>
<dbReference type="AlphaFoldDB" id="A0A915PD01"/>
<evidence type="ECO:0000313" key="8">
    <source>
        <dbReference type="WBParaSite" id="sdigi.contig1112.g10190.t1"/>
    </source>
</evidence>
<feature type="chain" id="PRO_5037319676" evidence="6">
    <location>
        <begin position="28"/>
        <end position="532"/>
    </location>
</feature>
<evidence type="ECO:0000256" key="4">
    <source>
        <dbReference type="ARBA" id="ARBA00022801"/>
    </source>
</evidence>
<dbReference type="InterPro" id="IPR008758">
    <property type="entry name" value="Peptidase_S28"/>
</dbReference>
<dbReference type="WBParaSite" id="sdigi.contig1112.g10190.t1">
    <property type="protein sequence ID" value="sdigi.contig1112.g10190.t1"/>
    <property type="gene ID" value="sdigi.contig1112.g10190"/>
</dbReference>
<keyword evidence="2" id="KW-0645">Protease</keyword>
<keyword evidence="7" id="KW-1185">Reference proteome</keyword>
<proteinExistence type="inferred from homology"/>
<dbReference type="PANTHER" id="PTHR11010">
    <property type="entry name" value="PROTEASE S28 PRO-X CARBOXYPEPTIDASE-RELATED"/>
    <property type="match status" value="1"/>
</dbReference>
<dbReference type="Proteomes" id="UP000887581">
    <property type="component" value="Unplaced"/>
</dbReference>
<accession>A0A915PD01</accession>
<feature type="signal peptide" evidence="6">
    <location>
        <begin position="1"/>
        <end position="27"/>
    </location>
</feature>
<keyword evidence="4" id="KW-0378">Hydrolase</keyword>
<evidence type="ECO:0000256" key="1">
    <source>
        <dbReference type="ARBA" id="ARBA00011079"/>
    </source>
</evidence>
<sequence>MSITSRKNSVLALLALLYYCCIEISDTVTEKSSLHYQSIARFSHLENDFLDNLIERKHPVVGDEKRKRNETIAGPSQKFAQVKTAWLPQRINHFNPTDKREFKQRYMYNREFYKNSGLAFLLVGGESEISEWKIGYPSLPILLWAKKYGAACFLLEHRFFGESQPFNNTSVESYKYLTIDQALADLKTFILKANKIFFWKFTKPRWVLFGASYPGALAAWFRATNEDLTTAAIVSSGIVHPRVDNHDYLKNVQNVLEKMNPKCAEAIGLGMEEIISKTYTWDGRMVLATAFNTCEPFPEKLTPETLQYFFTIILYLFKGSVIYSGQNFISVRDLCEIMLSNKEKSYMKRIQNAWNYQNVISKWNRCNNIDYKINLAYLNDSSLDGKSNVEDRSFKWLSCTELGLLQTTNYGKSIFGSTIPLDYYSAQCMELFGDQYDARRIRDGVHRTLRKYGGNSNYNGSRTVFVNGSNDPWKSLCCLKCNNAIREVYSVTVEGSSHCNDMQPIKPSDSQSLKNARVFVGMKLEMFIRKSF</sequence>
<dbReference type="Gene3D" id="1.20.120.980">
    <property type="entry name" value="Serine carboxypeptidase S28, SKS domain"/>
    <property type="match status" value="1"/>
</dbReference>
<comment type="similarity">
    <text evidence="1">Belongs to the peptidase S28 family.</text>
</comment>
<evidence type="ECO:0000256" key="5">
    <source>
        <dbReference type="ARBA" id="ARBA00023180"/>
    </source>
</evidence>
<dbReference type="GO" id="GO:0008239">
    <property type="term" value="F:dipeptidyl-peptidase activity"/>
    <property type="evidence" value="ECO:0007669"/>
    <property type="project" value="TreeGrafter"/>
</dbReference>
<dbReference type="GO" id="GO:0006508">
    <property type="term" value="P:proteolysis"/>
    <property type="evidence" value="ECO:0007669"/>
    <property type="project" value="UniProtKB-KW"/>
</dbReference>
<reference evidence="8" key="1">
    <citation type="submission" date="2022-11" db="UniProtKB">
        <authorList>
            <consortium name="WormBaseParasite"/>
        </authorList>
    </citation>
    <scope>IDENTIFICATION</scope>
</reference>
<organism evidence="7 8">
    <name type="scientific">Setaria digitata</name>
    <dbReference type="NCBI Taxonomy" id="48799"/>
    <lineage>
        <taxon>Eukaryota</taxon>
        <taxon>Metazoa</taxon>
        <taxon>Ecdysozoa</taxon>
        <taxon>Nematoda</taxon>
        <taxon>Chromadorea</taxon>
        <taxon>Rhabditida</taxon>
        <taxon>Spirurina</taxon>
        <taxon>Spiruromorpha</taxon>
        <taxon>Filarioidea</taxon>
        <taxon>Setariidae</taxon>
        <taxon>Setaria</taxon>
    </lineage>
</organism>
<keyword evidence="3 6" id="KW-0732">Signal</keyword>
<dbReference type="GO" id="GO:0070008">
    <property type="term" value="F:serine-type exopeptidase activity"/>
    <property type="evidence" value="ECO:0007669"/>
    <property type="project" value="InterPro"/>
</dbReference>
<evidence type="ECO:0000313" key="7">
    <source>
        <dbReference type="Proteomes" id="UP000887581"/>
    </source>
</evidence>
<dbReference type="Pfam" id="PF05577">
    <property type="entry name" value="Peptidase_S28"/>
    <property type="match status" value="1"/>
</dbReference>
<dbReference type="Gene3D" id="3.40.50.1820">
    <property type="entry name" value="alpha/beta hydrolase"/>
    <property type="match status" value="1"/>
</dbReference>